<dbReference type="Proteomes" id="UP000076532">
    <property type="component" value="Unassembled WGS sequence"/>
</dbReference>
<evidence type="ECO:0000313" key="2">
    <source>
        <dbReference type="EMBL" id="KZP08176.1"/>
    </source>
</evidence>
<dbReference type="AlphaFoldDB" id="A0A165X3Y1"/>
<evidence type="ECO:0000256" key="1">
    <source>
        <dbReference type="SAM" id="MobiDB-lite"/>
    </source>
</evidence>
<feature type="region of interest" description="Disordered" evidence="1">
    <location>
        <begin position="1"/>
        <end position="125"/>
    </location>
</feature>
<evidence type="ECO:0000313" key="3">
    <source>
        <dbReference type="Proteomes" id="UP000076532"/>
    </source>
</evidence>
<accession>A0A165X3Y1</accession>
<keyword evidence="3" id="KW-1185">Reference proteome</keyword>
<feature type="compositionally biased region" description="Low complexity" evidence="1">
    <location>
        <begin position="106"/>
        <end position="117"/>
    </location>
</feature>
<proteinExistence type="predicted"/>
<reference evidence="2 3" key="1">
    <citation type="journal article" date="2016" name="Mol. Biol. Evol.">
        <title>Comparative Genomics of Early-Diverging Mushroom-Forming Fungi Provides Insights into the Origins of Lignocellulose Decay Capabilities.</title>
        <authorList>
            <person name="Nagy L.G."/>
            <person name="Riley R."/>
            <person name="Tritt A."/>
            <person name="Adam C."/>
            <person name="Daum C."/>
            <person name="Floudas D."/>
            <person name="Sun H."/>
            <person name="Yadav J.S."/>
            <person name="Pangilinan J."/>
            <person name="Larsson K.H."/>
            <person name="Matsuura K."/>
            <person name="Barry K."/>
            <person name="Labutti K."/>
            <person name="Kuo R."/>
            <person name="Ohm R.A."/>
            <person name="Bhattacharya S.S."/>
            <person name="Shirouzu T."/>
            <person name="Yoshinaga Y."/>
            <person name="Martin F.M."/>
            <person name="Grigoriev I.V."/>
            <person name="Hibbett D.S."/>
        </authorList>
    </citation>
    <scope>NUCLEOTIDE SEQUENCE [LARGE SCALE GENOMIC DNA]</scope>
    <source>
        <strain evidence="2 3">CBS 109695</strain>
    </source>
</reference>
<gene>
    <name evidence="2" type="ORF">FIBSPDRAFT_901490</name>
</gene>
<sequence length="169" mass="18746">MNKEPMKINERQPNPNPQNLNPGPGPTPPAAKKTSSPPASSPAAPPTSATGIKVQRKTKNQPRQTQPKEPKTENPPPPPEPKKPPRKTKAKKPNAKGQKKKQWGRSSPTTSPSMCTTIHEEKQNNQKDDILQIQCNIAHKMCNNKIDSSVPMQIATLDKHQEHNFRRKG</sequence>
<protein>
    <submittedName>
        <fullName evidence="2">Uncharacterized protein</fullName>
    </submittedName>
</protein>
<feature type="compositionally biased region" description="Basic and acidic residues" evidence="1">
    <location>
        <begin position="1"/>
        <end position="10"/>
    </location>
</feature>
<name>A0A165X3Y1_9AGAM</name>
<organism evidence="2 3">
    <name type="scientific">Athelia psychrophila</name>
    <dbReference type="NCBI Taxonomy" id="1759441"/>
    <lineage>
        <taxon>Eukaryota</taxon>
        <taxon>Fungi</taxon>
        <taxon>Dikarya</taxon>
        <taxon>Basidiomycota</taxon>
        <taxon>Agaricomycotina</taxon>
        <taxon>Agaricomycetes</taxon>
        <taxon>Agaricomycetidae</taxon>
        <taxon>Atheliales</taxon>
        <taxon>Atheliaceae</taxon>
        <taxon>Athelia</taxon>
    </lineage>
</organism>
<feature type="compositionally biased region" description="Basic residues" evidence="1">
    <location>
        <begin position="84"/>
        <end position="103"/>
    </location>
</feature>
<dbReference type="EMBL" id="KV417729">
    <property type="protein sequence ID" value="KZP08176.1"/>
    <property type="molecule type" value="Genomic_DNA"/>
</dbReference>